<evidence type="ECO:0000256" key="4">
    <source>
        <dbReference type="ARBA" id="ARBA00023163"/>
    </source>
</evidence>
<organism evidence="8 9">
    <name type="scientific">Rhynchospora tenuis</name>
    <dbReference type="NCBI Taxonomy" id="198213"/>
    <lineage>
        <taxon>Eukaryota</taxon>
        <taxon>Viridiplantae</taxon>
        <taxon>Streptophyta</taxon>
        <taxon>Embryophyta</taxon>
        <taxon>Tracheophyta</taxon>
        <taxon>Spermatophyta</taxon>
        <taxon>Magnoliopsida</taxon>
        <taxon>Liliopsida</taxon>
        <taxon>Poales</taxon>
        <taxon>Cyperaceae</taxon>
        <taxon>Cyperoideae</taxon>
        <taxon>Rhynchosporeae</taxon>
        <taxon>Rhynchospora</taxon>
    </lineage>
</organism>
<evidence type="ECO:0000259" key="7">
    <source>
        <dbReference type="PROSITE" id="PS51754"/>
    </source>
</evidence>
<dbReference type="PANTHER" id="PTHR34042">
    <property type="entry name" value="TRANSCRIPTION REPRESSOR OFP17"/>
    <property type="match status" value="1"/>
</dbReference>
<evidence type="ECO:0000313" key="9">
    <source>
        <dbReference type="Proteomes" id="UP001210211"/>
    </source>
</evidence>
<dbReference type="EMBL" id="JAMRDG010000002">
    <property type="protein sequence ID" value="KAJ3686685.1"/>
    <property type="molecule type" value="Genomic_DNA"/>
</dbReference>
<comment type="caution">
    <text evidence="8">The sequence shown here is derived from an EMBL/GenBank/DDBJ whole genome shotgun (WGS) entry which is preliminary data.</text>
</comment>
<keyword evidence="9" id="KW-1185">Reference proteome</keyword>
<evidence type="ECO:0000256" key="1">
    <source>
        <dbReference type="ARBA" id="ARBA00004123"/>
    </source>
</evidence>
<evidence type="ECO:0000256" key="2">
    <source>
        <dbReference type="ARBA" id="ARBA00022491"/>
    </source>
</evidence>
<evidence type="ECO:0000256" key="6">
    <source>
        <dbReference type="SAM" id="MobiDB-lite"/>
    </source>
</evidence>
<dbReference type="Proteomes" id="UP001210211">
    <property type="component" value="Unassembled WGS sequence"/>
</dbReference>
<dbReference type="InterPro" id="IPR044686">
    <property type="entry name" value="OFP17"/>
</dbReference>
<sequence length="190" mass="22062">MPREETCFTCTIFKPCRGAFNLIKRPITALCSFKFCSLREVVEKRSPKQREYKSVRAVFWPLVSMQEDDSEKLADVPSLSTATERSNEPFPSPATPAFIKMVRLRRSNSDDTDVEDPEVEAACRSFEGYLMEMLVEDHKMRDLKDVEELIYCWDSLKSPVFVDLVCRFYGELCKDLFSDKFESPTVEEKH</sequence>
<accession>A0AAD6EJ56</accession>
<dbReference type="AlphaFoldDB" id="A0AAD6EJ56"/>
<protein>
    <recommendedName>
        <fullName evidence="7">OVATE domain-containing protein</fullName>
    </recommendedName>
</protein>
<keyword evidence="5" id="KW-0539">Nucleus</keyword>
<dbReference type="GO" id="GO:0005634">
    <property type="term" value="C:nucleus"/>
    <property type="evidence" value="ECO:0007669"/>
    <property type="project" value="UniProtKB-SubCell"/>
</dbReference>
<keyword evidence="4" id="KW-0804">Transcription</keyword>
<proteinExistence type="predicted"/>
<keyword evidence="2" id="KW-0678">Repressor</keyword>
<dbReference type="PANTHER" id="PTHR34042:SF1">
    <property type="entry name" value="TRANSCRIPTION REPRESSOR OFP17"/>
    <property type="match status" value="1"/>
</dbReference>
<evidence type="ECO:0000313" key="8">
    <source>
        <dbReference type="EMBL" id="KAJ3686685.1"/>
    </source>
</evidence>
<feature type="region of interest" description="Disordered" evidence="6">
    <location>
        <begin position="71"/>
        <end position="90"/>
    </location>
</feature>
<feature type="domain" description="OVATE" evidence="7">
    <location>
        <begin position="114"/>
        <end position="175"/>
    </location>
</feature>
<dbReference type="InterPro" id="IPR006458">
    <property type="entry name" value="Ovate_C"/>
</dbReference>
<keyword evidence="3" id="KW-0805">Transcription regulation</keyword>
<comment type="subcellular location">
    <subcellularLocation>
        <location evidence="1">Nucleus</location>
    </subcellularLocation>
</comment>
<gene>
    <name evidence="8" type="ORF">LUZ61_015849</name>
</gene>
<reference evidence="8 9" key="1">
    <citation type="journal article" date="2022" name="Cell">
        <title>Repeat-based holocentromeres influence genome architecture and karyotype evolution.</title>
        <authorList>
            <person name="Hofstatter P.G."/>
            <person name="Thangavel G."/>
            <person name="Lux T."/>
            <person name="Neumann P."/>
            <person name="Vondrak T."/>
            <person name="Novak P."/>
            <person name="Zhang M."/>
            <person name="Costa L."/>
            <person name="Castellani M."/>
            <person name="Scott A."/>
            <person name="Toegelov H."/>
            <person name="Fuchs J."/>
            <person name="Mata-Sucre Y."/>
            <person name="Dias Y."/>
            <person name="Vanzela A.L.L."/>
            <person name="Huettel B."/>
            <person name="Almeida C.C.S."/>
            <person name="Simkova H."/>
            <person name="Souza G."/>
            <person name="Pedrosa-Harand A."/>
            <person name="Macas J."/>
            <person name="Mayer K.F.X."/>
            <person name="Houben A."/>
            <person name="Marques A."/>
        </authorList>
    </citation>
    <scope>NUCLEOTIDE SEQUENCE [LARGE SCALE GENOMIC DNA]</scope>
    <source>
        <strain evidence="8">RhyTen1mFocal</strain>
    </source>
</reference>
<dbReference type="GO" id="GO:0045892">
    <property type="term" value="P:negative regulation of DNA-templated transcription"/>
    <property type="evidence" value="ECO:0007669"/>
    <property type="project" value="InterPro"/>
</dbReference>
<evidence type="ECO:0000256" key="3">
    <source>
        <dbReference type="ARBA" id="ARBA00023015"/>
    </source>
</evidence>
<dbReference type="PROSITE" id="PS51754">
    <property type="entry name" value="OVATE"/>
    <property type="match status" value="1"/>
</dbReference>
<evidence type="ECO:0000256" key="5">
    <source>
        <dbReference type="ARBA" id="ARBA00023242"/>
    </source>
</evidence>
<name>A0AAD6EJ56_9POAL</name>